<accession>A0ABW4Z0U2</accession>
<dbReference type="Gene3D" id="3.50.50.60">
    <property type="entry name" value="FAD/NAD(P)-binding domain"/>
    <property type="match status" value="2"/>
</dbReference>
<dbReference type="SUPFAM" id="SSF51905">
    <property type="entry name" value="FAD/NAD(P)-binding domain"/>
    <property type="match status" value="2"/>
</dbReference>
<name>A0ABW4Z0U2_9HYPH</name>
<reference evidence="3" key="1">
    <citation type="journal article" date="2019" name="Int. J. Syst. Evol. Microbiol.">
        <title>The Global Catalogue of Microorganisms (GCM) 10K type strain sequencing project: providing services to taxonomists for standard genome sequencing and annotation.</title>
        <authorList>
            <consortium name="The Broad Institute Genomics Platform"/>
            <consortium name="The Broad Institute Genome Sequencing Center for Infectious Disease"/>
            <person name="Wu L."/>
            <person name="Ma J."/>
        </authorList>
    </citation>
    <scope>NUCLEOTIDE SEQUENCE [LARGE SCALE GENOMIC DNA]</scope>
    <source>
        <strain evidence="3">CCM 7435</strain>
    </source>
</reference>
<organism evidence="2 3">
    <name type="scientific">Ancylobacter oerskovii</name>
    <dbReference type="NCBI Taxonomy" id="459519"/>
    <lineage>
        <taxon>Bacteria</taxon>
        <taxon>Pseudomonadati</taxon>
        <taxon>Pseudomonadota</taxon>
        <taxon>Alphaproteobacteria</taxon>
        <taxon>Hyphomicrobiales</taxon>
        <taxon>Xanthobacteraceae</taxon>
        <taxon>Ancylobacter</taxon>
    </lineage>
</organism>
<dbReference type="InterPro" id="IPR036188">
    <property type="entry name" value="FAD/NAD-bd_sf"/>
</dbReference>
<comment type="caution">
    <text evidence="2">The sequence shown here is derived from an EMBL/GenBank/DDBJ whole genome shotgun (WGS) entry which is preliminary data.</text>
</comment>
<dbReference type="PRINTS" id="PR00368">
    <property type="entry name" value="FADPNR"/>
</dbReference>
<dbReference type="EMBL" id="JBHUHD010000001">
    <property type="protein sequence ID" value="MFD2141822.1"/>
    <property type="molecule type" value="Genomic_DNA"/>
</dbReference>
<dbReference type="InterPro" id="IPR024000">
    <property type="entry name" value="CHP04046_FMN-dependent"/>
</dbReference>
<dbReference type="Pfam" id="PF13738">
    <property type="entry name" value="Pyr_redox_3"/>
    <property type="match status" value="1"/>
</dbReference>
<dbReference type="Proteomes" id="UP001597299">
    <property type="component" value="Unassembled WGS sequence"/>
</dbReference>
<dbReference type="PANTHER" id="PTHR43539">
    <property type="entry name" value="FLAVIN-BINDING MONOOXYGENASE-LIKE PROTEIN (AFU_ORTHOLOGUE AFUA_4G09220)"/>
    <property type="match status" value="1"/>
</dbReference>
<sequence>MTTRNPHDGAHYGCIVVGGGQAGLSASFHLTRAGIDHLVVEKKTAMHKWCDERWDAFCLVTPNWQCQLPGHPYDGDDPNGFMVKHEILGYLDRFRAKVKPPILEHTAVTAVERHGSGFRVETSAGTFTADAVILATSLYGTPSIPRAAERLPDDIVQMHTVDYRSAAALPPGAVMVVGSGQSGAQIAEDLHLAGRKVHLATGNAPRCARFYRGRDVVDWLWDIGQYAITVADDGMGKKRHDTNHYLTGRDGGRDIDLRRFALDGMALYGRVQGVSGGRMRFAADLKTNLDAADKVYNGINALIDRHIAEKAIEAPPASVYVPLWEPAEEPAELDLAGAGITSVIWATGFRPDWSFVGLPIFDGIGYPVQRRGVTHVPGLYVLGLPWLWTWGSGRFLGVAADAEHVVEHLVGAVSAPRQLLAQAG</sequence>
<protein>
    <submittedName>
        <fullName evidence="2">MSMEG_0569 family flavin-dependent oxidoreductase</fullName>
    </submittedName>
</protein>
<dbReference type="PRINTS" id="PR00469">
    <property type="entry name" value="PNDRDTASEII"/>
</dbReference>
<dbReference type="RefSeq" id="WP_213350005.1">
    <property type="nucleotide sequence ID" value="NZ_JAHBGB010000001.1"/>
</dbReference>
<proteinExistence type="predicted"/>
<evidence type="ECO:0000313" key="2">
    <source>
        <dbReference type="EMBL" id="MFD2141822.1"/>
    </source>
</evidence>
<dbReference type="NCBIfam" id="TIGR04046">
    <property type="entry name" value="MSMEG_0569_nitr"/>
    <property type="match status" value="1"/>
</dbReference>
<gene>
    <name evidence="2" type="ORF">ACFSNC_15530</name>
</gene>
<evidence type="ECO:0000313" key="3">
    <source>
        <dbReference type="Proteomes" id="UP001597299"/>
    </source>
</evidence>
<evidence type="ECO:0000256" key="1">
    <source>
        <dbReference type="ARBA" id="ARBA00023002"/>
    </source>
</evidence>
<keyword evidence="1" id="KW-0560">Oxidoreductase</keyword>
<dbReference type="InterPro" id="IPR050982">
    <property type="entry name" value="Auxin_biosynth/cation_transpt"/>
</dbReference>
<dbReference type="PANTHER" id="PTHR43539:SF78">
    <property type="entry name" value="FLAVIN-CONTAINING MONOOXYGENASE"/>
    <property type="match status" value="1"/>
</dbReference>
<keyword evidence="3" id="KW-1185">Reference proteome</keyword>